<accession>A0A922JX93</accession>
<feature type="chain" id="PRO_5037985761" evidence="1">
    <location>
        <begin position="21"/>
        <end position="74"/>
    </location>
</feature>
<sequence>MTKTMSVISIIFNLLAYVQHMIKVQLAYFTFNIFPYCKGIKFEYRSNEIQYNINHGIKPNPIYSQEEYMSTTRS</sequence>
<evidence type="ECO:0000256" key="1">
    <source>
        <dbReference type="SAM" id="SignalP"/>
    </source>
</evidence>
<protein>
    <submittedName>
        <fullName evidence="2">Uncharacterized protein</fullName>
    </submittedName>
</protein>
<dbReference type="EMBL" id="CM031827">
    <property type="protein sequence ID" value="KAG6719662.1"/>
    <property type="molecule type" value="Genomic_DNA"/>
</dbReference>
<evidence type="ECO:0000313" key="3">
    <source>
        <dbReference type="Proteomes" id="UP000811246"/>
    </source>
</evidence>
<reference evidence="2" key="1">
    <citation type="submission" date="2021-01" db="EMBL/GenBank/DDBJ databases">
        <authorList>
            <person name="Lovell J.T."/>
            <person name="Bentley N."/>
            <person name="Bhattarai G."/>
            <person name="Jenkins J.W."/>
            <person name="Sreedasyam A."/>
            <person name="Alarcon Y."/>
            <person name="Bock C."/>
            <person name="Boston L."/>
            <person name="Carlson J."/>
            <person name="Cervantes K."/>
            <person name="Clermont K."/>
            <person name="Krom N."/>
            <person name="Kubenka K."/>
            <person name="Mamidi S."/>
            <person name="Mattison C."/>
            <person name="Monteros M."/>
            <person name="Pisani C."/>
            <person name="Plott C."/>
            <person name="Rajasekar S."/>
            <person name="Rhein H.S."/>
            <person name="Rohla C."/>
            <person name="Song M."/>
            <person name="Hilaire R.S."/>
            <person name="Shu S."/>
            <person name="Wells L."/>
            <person name="Wang X."/>
            <person name="Webber J."/>
            <person name="Heerema R.J."/>
            <person name="Klein P."/>
            <person name="Conner P."/>
            <person name="Grauke L."/>
            <person name="Grimwood J."/>
            <person name="Schmutz J."/>
            <person name="Randall J.J."/>
        </authorList>
    </citation>
    <scope>NUCLEOTIDE SEQUENCE</scope>
    <source>
        <tissue evidence="2">Leaf</tissue>
    </source>
</reference>
<evidence type="ECO:0000313" key="2">
    <source>
        <dbReference type="EMBL" id="KAG6719662.1"/>
    </source>
</evidence>
<name>A0A922JX93_CARIL</name>
<proteinExistence type="predicted"/>
<gene>
    <name evidence="2" type="ORF">I3842_03G017600</name>
</gene>
<feature type="signal peptide" evidence="1">
    <location>
        <begin position="1"/>
        <end position="20"/>
    </location>
</feature>
<organism evidence="2 3">
    <name type="scientific">Carya illinoinensis</name>
    <name type="common">Pecan</name>
    <dbReference type="NCBI Taxonomy" id="32201"/>
    <lineage>
        <taxon>Eukaryota</taxon>
        <taxon>Viridiplantae</taxon>
        <taxon>Streptophyta</taxon>
        <taxon>Embryophyta</taxon>
        <taxon>Tracheophyta</taxon>
        <taxon>Spermatophyta</taxon>
        <taxon>Magnoliopsida</taxon>
        <taxon>eudicotyledons</taxon>
        <taxon>Gunneridae</taxon>
        <taxon>Pentapetalae</taxon>
        <taxon>rosids</taxon>
        <taxon>fabids</taxon>
        <taxon>Fagales</taxon>
        <taxon>Juglandaceae</taxon>
        <taxon>Carya</taxon>
    </lineage>
</organism>
<comment type="caution">
    <text evidence="2">The sequence shown here is derived from an EMBL/GenBank/DDBJ whole genome shotgun (WGS) entry which is preliminary data.</text>
</comment>
<keyword evidence="1" id="KW-0732">Signal</keyword>
<dbReference type="Proteomes" id="UP000811246">
    <property type="component" value="Chromosome 3"/>
</dbReference>
<dbReference type="AlphaFoldDB" id="A0A922JX93"/>